<dbReference type="PANTHER" id="PTHR10000:SF25">
    <property type="entry name" value="PHOSPHATASE YKRA-RELATED"/>
    <property type="match status" value="1"/>
</dbReference>
<dbReference type="GO" id="GO:0016787">
    <property type="term" value="F:hydrolase activity"/>
    <property type="evidence" value="ECO:0007669"/>
    <property type="project" value="UniProtKB-KW"/>
</dbReference>
<proteinExistence type="predicted"/>
<dbReference type="PROSITE" id="PS01229">
    <property type="entry name" value="COF_2"/>
    <property type="match status" value="1"/>
</dbReference>
<dbReference type="RefSeq" id="WP_328015488.1">
    <property type="nucleotide sequence ID" value="NZ_JARTFS010000012.1"/>
</dbReference>
<keyword evidence="2" id="KW-1185">Reference proteome</keyword>
<dbReference type="NCBIfam" id="TIGR01484">
    <property type="entry name" value="HAD-SF-IIB"/>
    <property type="match status" value="1"/>
</dbReference>
<dbReference type="Proteomes" id="UP001342826">
    <property type="component" value="Unassembled WGS sequence"/>
</dbReference>
<dbReference type="Gene3D" id="3.30.1240.10">
    <property type="match status" value="1"/>
</dbReference>
<comment type="caution">
    <text evidence="1">The sequence shown here is derived from an EMBL/GenBank/DDBJ whole genome shotgun (WGS) entry which is preliminary data.</text>
</comment>
<organism evidence="1 2">
    <name type="scientific">Metabacillus fastidiosus</name>
    <dbReference type="NCBI Taxonomy" id="1458"/>
    <lineage>
        <taxon>Bacteria</taxon>
        <taxon>Bacillati</taxon>
        <taxon>Bacillota</taxon>
        <taxon>Bacilli</taxon>
        <taxon>Bacillales</taxon>
        <taxon>Bacillaceae</taxon>
        <taxon>Metabacillus</taxon>
    </lineage>
</organism>
<name>A0ABU6NZV3_9BACI</name>
<dbReference type="InterPro" id="IPR006379">
    <property type="entry name" value="HAD-SF_hydro_IIB"/>
</dbReference>
<evidence type="ECO:0000313" key="1">
    <source>
        <dbReference type="EMBL" id="MED4402649.1"/>
    </source>
</evidence>
<dbReference type="InterPro" id="IPR000150">
    <property type="entry name" value="Cof"/>
</dbReference>
<protein>
    <submittedName>
        <fullName evidence="1">HAD family hydrolase</fullName>
        <ecNumber evidence="1">3.-.-.-</ecNumber>
    </submittedName>
</protein>
<dbReference type="SUPFAM" id="SSF56784">
    <property type="entry name" value="HAD-like"/>
    <property type="match status" value="1"/>
</dbReference>
<reference evidence="1 2" key="1">
    <citation type="submission" date="2023-03" db="EMBL/GenBank/DDBJ databases">
        <title>Bacillus Genome Sequencing.</title>
        <authorList>
            <person name="Dunlap C."/>
        </authorList>
    </citation>
    <scope>NUCLEOTIDE SEQUENCE [LARGE SCALE GENOMIC DNA]</scope>
    <source>
        <strain evidence="1 2">NRS-1717</strain>
    </source>
</reference>
<gene>
    <name evidence="1" type="ORF">P9271_15125</name>
</gene>
<dbReference type="Gene3D" id="3.40.50.1000">
    <property type="entry name" value="HAD superfamily/HAD-like"/>
    <property type="match status" value="1"/>
</dbReference>
<dbReference type="Pfam" id="PF08282">
    <property type="entry name" value="Hydrolase_3"/>
    <property type="match status" value="1"/>
</dbReference>
<keyword evidence="1" id="KW-0378">Hydrolase</keyword>
<dbReference type="InterPro" id="IPR023214">
    <property type="entry name" value="HAD_sf"/>
</dbReference>
<dbReference type="SFLD" id="SFLDG01140">
    <property type="entry name" value="C2.B:_Phosphomannomutase_and_P"/>
    <property type="match status" value="1"/>
</dbReference>
<dbReference type="EC" id="3.-.-.-" evidence="1"/>
<dbReference type="NCBIfam" id="TIGR00099">
    <property type="entry name" value="Cof-subfamily"/>
    <property type="match status" value="1"/>
</dbReference>
<dbReference type="EMBL" id="JARTFS010000012">
    <property type="protein sequence ID" value="MED4402649.1"/>
    <property type="molecule type" value="Genomic_DNA"/>
</dbReference>
<accession>A0ABU6NZV3</accession>
<evidence type="ECO:0000313" key="2">
    <source>
        <dbReference type="Proteomes" id="UP001342826"/>
    </source>
</evidence>
<dbReference type="InterPro" id="IPR036412">
    <property type="entry name" value="HAD-like_sf"/>
</dbReference>
<sequence length="263" mass="29556">MTTNFKLLFLDIDGTTLRPDDTIENSTKEAVAAVQEKGVGVFLATGRPLHEISDIAKELNIDSFIGYNGAFALHNRKEIINATMNEQAVQFFMKTAKELGHEIVMYTDEKNVFTTLETEKIKQFIKTFHLRKNELYNPEVTSHILGMTLMNIKETELKQYENEYNIHLSQVNVEGMHDCYDVIRDNVNKGSAIQAVLKHLNVEKQSSIAFGDGMNDKEMLTNVGESFAMGNAHPDLFAYAKHKTTSVTDSGIYNGLKLLGLLS</sequence>
<dbReference type="PANTHER" id="PTHR10000">
    <property type="entry name" value="PHOSPHOSERINE PHOSPHATASE"/>
    <property type="match status" value="1"/>
</dbReference>
<dbReference type="SFLD" id="SFLDS00003">
    <property type="entry name" value="Haloacid_Dehalogenase"/>
    <property type="match status" value="1"/>
</dbReference>